<proteinExistence type="predicted"/>
<gene>
    <name evidence="2" type="ORF">SAMN05444374_10136</name>
</gene>
<dbReference type="InterPro" id="IPR002912">
    <property type="entry name" value="ACT_dom"/>
</dbReference>
<protein>
    <recommendedName>
        <fullName evidence="1">ACT domain-containing protein</fullName>
    </recommendedName>
</protein>
<dbReference type="EMBL" id="FOJN01000001">
    <property type="protein sequence ID" value="SFA37941.1"/>
    <property type="molecule type" value="Genomic_DNA"/>
</dbReference>
<dbReference type="SUPFAM" id="SSF55021">
    <property type="entry name" value="ACT-like"/>
    <property type="match status" value="1"/>
</dbReference>
<evidence type="ECO:0000313" key="3">
    <source>
        <dbReference type="Proteomes" id="UP000182054"/>
    </source>
</evidence>
<sequence>MTYLLRVKLPDRPGSLGSLAVALGSVGADILSLDVVERGHGYAVDDLVVDTAPGSLPDTLITAAEQLSGVSVDAIRPYAGVLDTHRELELIDGVAAAHDDRLQTLVDGAPRVLRVGWSVVVAATETGTTTVVESSGAPEIRAQSMPWLPLTGARTLDGDRDGLPQSWRDMDTCVAAAPLGSTGRALVLGRPGGPDFRPSEVARLGYLAGIVATVLG</sequence>
<reference evidence="2 3" key="1">
    <citation type="submission" date="2016-10" db="EMBL/GenBank/DDBJ databases">
        <authorList>
            <person name="de Groot N.N."/>
        </authorList>
    </citation>
    <scope>NUCLEOTIDE SEQUENCE [LARGE SCALE GENOMIC DNA]</scope>
    <source>
        <strain evidence="2 3">DSM 44908</strain>
    </source>
</reference>
<organism evidence="2 3">
    <name type="scientific">Rhodococcoides kroppenstedtii</name>
    <dbReference type="NCBI Taxonomy" id="293050"/>
    <lineage>
        <taxon>Bacteria</taxon>
        <taxon>Bacillati</taxon>
        <taxon>Actinomycetota</taxon>
        <taxon>Actinomycetes</taxon>
        <taxon>Mycobacteriales</taxon>
        <taxon>Nocardiaceae</taxon>
        <taxon>Rhodococcoides</taxon>
    </lineage>
</organism>
<name>A0A1I0SEJ5_9NOCA</name>
<dbReference type="Proteomes" id="UP000182054">
    <property type="component" value="Unassembled WGS sequence"/>
</dbReference>
<dbReference type="InterPro" id="IPR045865">
    <property type="entry name" value="ACT-like_dom_sf"/>
</dbReference>
<feature type="domain" description="ACT" evidence="1">
    <location>
        <begin position="4"/>
        <end position="83"/>
    </location>
</feature>
<dbReference type="OrthoDB" id="5243606at2"/>
<dbReference type="AlphaFoldDB" id="A0A1I0SEJ5"/>
<dbReference type="GeneID" id="85484109"/>
<evidence type="ECO:0000313" key="2">
    <source>
        <dbReference type="EMBL" id="SFA37941.1"/>
    </source>
</evidence>
<dbReference type="PROSITE" id="PS51671">
    <property type="entry name" value="ACT"/>
    <property type="match status" value="1"/>
</dbReference>
<accession>A0A1I0SEJ5</accession>
<dbReference type="RefSeq" id="WP_068363542.1">
    <property type="nucleotide sequence ID" value="NZ_FOJN01000001.1"/>
</dbReference>
<evidence type="ECO:0000259" key="1">
    <source>
        <dbReference type="PROSITE" id="PS51671"/>
    </source>
</evidence>